<gene>
    <name evidence="1" type="ORF">E2C01_016874</name>
</gene>
<accession>A0A5B7DRU0</accession>
<dbReference type="Proteomes" id="UP000324222">
    <property type="component" value="Unassembled WGS sequence"/>
</dbReference>
<evidence type="ECO:0000313" key="2">
    <source>
        <dbReference type="Proteomes" id="UP000324222"/>
    </source>
</evidence>
<protein>
    <submittedName>
        <fullName evidence="1">Uncharacterized protein</fullName>
    </submittedName>
</protein>
<organism evidence="1 2">
    <name type="scientific">Portunus trituberculatus</name>
    <name type="common">Swimming crab</name>
    <name type="synonym">Neptunus trituberculatus</name>
    <dbReference type="NCBI Taxonomy" id="210409"/>
    <lineage>
        <taxon>Eukaryota</taxon>
        <taxon>Metazoa</taxon>
        <taxon>Ecdysozoa</taxon>
        <taxon>Arthropoda</taxon>
        <taxon>Crustacea</taxon>
        <taxon>Multicrustacea</taxon>
        <taxon>Malacostraca</taxon>
        <taxon>Eumalacostraca</taxon>
        <taxon>Eucarida</taxon>
        <taxon>Decapoda</taxon>
        <taxon>Pleocyemata</taxon>
        <taxon>Brachyura</taxon>
        <taxon>Eubrachyura</taxon>
        <taxon>Portunoidea</taxon>
        <taxon>Portunidae</taxon>
        <taxon>Portuninae</taxon>
        <taxon>Portunus</taxon>
    </lineage>
</organism>
<dbReference type="AlphaFoldDB" id="A0A5B7DRU0"/>
<keyword evidence="2" id="KW-1185">Reference proteome</keyword>
<comment type="caution">
    <text evidence="1">The sequence shown here is derived from an EMBL/GenBank/DDBJ whole genome shotgun (WGS) entry which is preliminary data.</text>
</comment>
<dbReference type="EMBL" id="VSRR010001254">
    <property type="protein sequence ID" value="MPC23809.1"/>
    <property type="molecule type" value="Genomic_DNA"/>
</dbReference>
<name>A0A5B7DRU0_PORTR</name>
<evidence type="ECO:0000313" key="1">
    <source>
        <dbReference type="EMBL" id="MPC23809.1"/>
    </source>
</evidence>
<proteinExistence type="predicted"/>
<reference evidence="1 2" key="1">
    <citation type="submission" date="2019-05" db="EMBL/GenBank/DDBJ databases">
        <title>Another draft genome of Portunus trituberculatus and its Hox gene families provides insights of decapod evolution.</title>
        <authorList>
            <person name="Jeong J.-H."/>
            <person name="Song I."/>
            <person name="Kim S."/>
            <person name="Choi T."/>
            <person name="Kim D."/>
            <person name="Ryu S."/>
            <person name="Kim W."/>
        </authorList>
    </citation>
    <scope>NUCLEOTIDE SEQUENCE [LARGE SCALE GENOMIC DNA]</scope>
    <source>
        <tissue evidence="1">Muscle</tissue>
    </source>
</reference>
<sequence length="67" mass="7632">MCPASTASLFFCALSLLRLPPYTTLWFSHGDHHYYHRRCRRHRPLSTFTTLTATTTATATLTLTTNT</sequence>